<feature type="transmembrane region" description="Helical" evidence="1">
    <location>
        <begin position="73"/>
        <end position="96"/>
    </location>
</feature>
<feature type="transmembrane region" description="Helical" evidence="1">
    <location>
        <begin position="12"/>
        <end position="29"/>
    </location>
</feature>
<accession>A0A917HVK6</accession>
<dbReference type="Pfam" id="PF20108">
    <property type="entry name" value="DUF6498"/>
    <property type="match status" value="1"/>
</dbReference>
<protein>
    <submittedName>
        <fullName evidence="2">Uncharacterized protein</fullName>
    </submittedName>
</protein>
<dbReference type="EMBL" id="BMJW01000001">
    <property type="protein sequence ID" value="GGG91119.1"/>
    <property type="molecule type" value="Genomic_DNA"/>
</dbReference>
<sequence length="238" mass="27472">MLKSIFYPTTQTAFVWISALYLIFLLIIGKADAMTILFVYFVETLIIGVFNALKMYKTIAFRKKEDGKISFVLIPFFIFHYGFFVAIQSIFGFALFGMEATNFIKEPFHIIENYGLIFQLEGIQYALPAIVFNHLGNFFFDFIKNKKYTKFEAHEIMFKPYVRIIIQQFVVILSFFFIAFGNAGLIAALILIALRLCIDLGLNAIKEDSEILDYLSSKLANQKASKEEIKKQLLNFTE</sequence>
<dbReference type="InterPro" id="IPR045466">
    <property type="entry name" value="DUF6498"/>
</dbReference>
<name>A0A917HVK6_9FLAO</name>
<feature type="transmembrane region" description="Helical" evidence="1">
    <location>
        <begin position="116"/>
        <end position="140"/>
    </location>
</feature>
<reference evidence="2" key="1">
    <citation type="journal article" date="2014" name="Int. J. Syst. Evol. Microbiol.">
        <title>Complete genome sequence of Corynebacterium casei LMG S-19264T (=DSM 44701T), isolated from a smear-ripened cheese.</title>
        <authorList>
            <consortium name="US DOE Joint Genome Institute (JGI-PGF)"/>
            <person name="Walter F."/>
            <person name="Albersmeier A."/>
            <person name="Kalinowski J."/>
            <person name="Ruckert C."/>
        </authorList>
    </citation>
    <scope>NUCLEOTIDE SEQUENCE</scope>
    <source>
        <strain evidence="2">CGMCC 1.15763</strain>
    </source>
</reference>
<feature type="transmembrane region" description="Helical" evidence="1">
    <location>
        <begin position="161"/>
        <end position="180"/>
    </location>
</feature>
<evidence type="ECO:0000256" key="1">
    <source>
        <dbReference type="SAM" id="Phobius"/>
    </source>
</evidence>
<keyword evidence="1" id="KW-0812">Transmembrane</keyword>
<keyword evidence="1" id="KW-1133">Transmembrane helix</keyword>
<evidence type="ECO:0000313" key="2">
    <source>
        <dbReference type="EMBL" id="GGG91119.1"/>
    </source>
</evidence>
<proteinExistence type="predicted"/>
<reference evidence="2" key="2">
    <citation type="submission" date="2020-09" db="EMBL/GenBank/DDBJ databases">
        <authorList>
            <person name="Sun Q."/>
            <person name="Zhou Y."/>
        </authorList>
    </citation>
    <scope>NUCLEOTIDE SEQUENCE</scope>
    <source>
        <strain evidence="2">CGMCC 1.15763</strain>
    </source>
</reference>
<comment type="caution">
    <text evidence="2">The sequence shown here is derived from an EMBL/GenBank/DDBJ whole genome shotgun (WGS) entry which is preliminary data.</text>
</comment>
<evidence type="ECO:0000313" key="3">
    <source>
        <dbReference type="Proteomes" id="UP000633278"/>
    </source>
</evidence>
<gene>
    <name evidence="2" type="ORF">GCM10011416_04590</name>
</gene>
<feature type="transmembrane region" description="Helical" evidence="1">
    <location>
        <begin position="35"/>
        <end position="53"/>
    </location>
</feature>
<organism evidence="2 3">
    <name type="scientific">Polaribacter pacificus</name>
    <dbReference type="NCBI Taxonomy" id="1775173"/>
    <lineage>
        <taxon>Bacteria</taxon>
        <taxon>Pseudomonadati</taxon>
        <taxon>Bacteroidota</taxon>
        <taxon>Flavobacteriia</taxon>
        <taxon>Flavobacteriales</taxon>
        <taxon>Flavobacteriaceae</taxon>
    </lineage>
</organism>
<dbReference type="Proteomes" id="UP000633278">
    <property type="component" value="Unassembled WGS sequence"/>
</dbReference>
<keyword evidence="1" id="KW-0472">Membrane</keyword>
<dbReference type="RefSeq" id="WP_188597652.1">
    <property type="nucleotide sequence ID" value="NZ_BMJW01000001.1"/>
</dbReference>
<keyword evidence="3" id="KW-1185">Reference proteome</keyword>
<dbReference type="AlphaFoldDB" id="A0A917HVK6"/>